<sequence length="339" mass="35393">MTLIMRAFRSNGQVGLEALAMVDLPDPGTPDPGEIRVHLHATSLNYHDLGVVTGRLPAAPGRIPMADGAGVVESVGPDVETFSVGDHVVSTFFPTWLDGERQVADFATTPGDGIDGYAREVVVAPAHAFTHAPKGYTHAEAATLTTAGLTAWRALVVDGGLKAGATVLVLGTGGVSIFALQLAKAMGASVIVTSSSDAKLDRALALGADHAVNYRKTPEWGKHVRDITGGRGVDHVVEVGGPGTLAQSIQAGRVGGHLALIGVLTGRDGDVPTGLLMARQQRLQGLVVGSRQHQLDMIRALDVVGVKPIIDRAFPLPDLADAFRLQQTASHFGKIVVEY</sequence>
<dbReference type="CDD" id="cd08276">
    <property type="entry name" value="MDR7"/>
    <property type="match status" value="1"/>
</dbReference>
<dbReference type="InterPro" id="IPR013154">
    <property type="entry name" value="ADH-like_N"/>
</dbReference>
<comment type="caution">
    <text evidence="2">The sequence shown here is derived from an EMBL/GenBank/DDBJ whole genome shotgun (WGS) entry which is preliminary data.</text>
</comment>
<dbReference type="Gene3D" id="3.90.180.10">
    <property type="entry name" value="Medium-chain alcohol dehydrogenases, catalytic domain"/>
    <property type="match status" value="1"/>
</dbReference>
<dbReference type="Gene3D" id="3.40.50.720">
    <property type="entry name" value="NAD(P)-binding Rossmann-like Domain"/>
    <property type="match status" value="1"/>
</dbReference>
<dbReference type="InterPro" id="IPR011032">
    <property type="entry name" value="GroES-like_sf"/>
</dbReference>
<dbReference type="Pfam" id="PF00107">
    <property type="entry name" value="ADH_zinc_N"/>
    <property type="match status" value="1"/>
</dbReference>
<dbReference type="InterPro" id="IPR036291">
    <property type="entry name" value="NAD(P)-bd_dom_sf"/>
</dbReference>
<dbReference type="PANTHER" id="PTHR45033">
    <property type="match status" value="1"/>
</dbReference>
<evidence type="ECO:0000313" key="3">
    <source>
        <dbReference type="Proteomes" id="UP001524587"/>
    </source>
</evidence>
<gene>
    <name evidence="2" type="ORF">NFI95_15350</name>
</gene>
<dbReference type="PANTHER" id="PTHR45033:SF2">
    <property type="entry name" value="ZINC-TYPE ALCOHOL DEHYDROGENASE-LIKE PROTEIN C1773.06C"/>
    <property type="match status" value="1"/>
</dbReference>
<dbReference type="Proteomes" id="UP001524587">
    <property type="component" value="Unassembled WGS sequence"/>
</dbReference>
<dbReference type="InterPro" id="IPR020843">
    <property type="entry name" value="ER"/>
</dbReference>
<dbReference type="SUPFAM" id="SSF50129">
    <property type="entry name" value="GroES-like"/>
    <property type="match status" value="1"/>
</dbReference>
<keyword evidence="3" id="KW-1185">Reference proteome</keyword>
<feature type="domain" description="Enoyl reductase (ER)" evidence="1">
    <location>
        <begin position="15"/>
        <end position="337"/>
    </location>
</feature>
<dbReference type="Pfam" id="PF08240">
    <property type="entry name" value="ADH_N"/>
    <property type="match status" value="1"/>
</dbReference>
<proteinExistence type="predicted"/>
<name>A0ABT1WAA4_9PROT</name>
<accession>A0ABT1WAA4</accession>
<protein>
    <submittedName>
        <fullName evidence="2">NAD(P)-dependent alcohol dehydrogenase</fullName>
    </submittedName>
</protein>
<evidence type="ECO:0000313" key="2">
    <source>
        <dbReference type="EMBL" id="MCQ8279821.1"/>
    </source>
</evidence>
<dbReference type="InterPro" id="IPR052711">
    <property type="entry name" value="Zinc_ADH-like"/>
</dbReference>
<dbReference type="InterPro" id="IPR013149">
    <property type="entry name" value="ADH-like_C"/>
</dbReference>
<dbReference type="SMART" id="SM00829">
    <property type="entry name" value="PKS_ER"/>
    <property type="match status" value="1"/>
</dbReference>
<organism evidence="2 3">
    <name type="scientific">Endosaccharibacter trunci</name>
    <dbReference type="NCBI Taxonomy" id="2812733"/>
    <lineage>
        <taxon>Bacteria</taxon>
        <taxon>Pseudomonadati</taxon>
        <taxon>Pseudomonadota</taxon>
        <taxon>Alphaproteobacteria</taxon>
        <taxon>Acetobacterales</taxon>
        <taxon>Acetobacteraceae</taxon>
        <taxon>Endosaccharibacter</taxon>
    </lineage>
</organism>
<dbReference type="SUPFAM" id="SSF51735">
    <property type="entry name" value="NAD(P)-binding Rossmann-fold domains"/>
    <property type="match status" value="1"/>
</dbReference>
<reference evidence="2 3" key="1">
    <citation type="submission" date="2022-06" db="EMBL/GenBank/DDBJ databases">
        <title>Endosaccharibacter gen. nov., sp. nov., endophytic bacteria isolated from sugarcane.</title>
        <authorList>
            <person name="Pitiwittayakul N."/>
            <person name="Yukphan P."/>
            <person name="Charoenyingcharoen P."/>
            <person name="Tanasupawat S."/>
        </authorList>
    </citation>
    <scope>NUCLEOTIDE SEQUENCE [LARGE SCALE GENOMIC DNA]</scope>
    <source>
        <strain evidence="2 3">KSS8</strain>
    </source>
</reference>
<dbReference type="EMBL" id="JAMSKV010000017">
    <property type="protein sequence ID" value="MCQ8279821.1"/>
    <property type="molecule type" value="Genomic_DNA"/>
</dbReference>
<evidence type="ECO:0000259" key="1">
    <source>
        <dbReference type="SMART" id="SM00829"/>
    </source>
</evidence>
<dbReference type="RefSeq" id="WP_422865310.1">
    <property type="nucleotide sequence ID" value="NZ_JAMSKV010000017.1"/>
</dbReference>